<accession>A0ABM7V9B7</accession>
<comment type="similarity">
    <text evidence="1 5">Belongs to the dUTPase family.</text>
</comment>
<evidence type="ECO:0000313" key="7">
    <source>
        <dbReference type="EMBL" id="BDB96366.1"/>
    </source>
</evidence>
<dbReference type="NCBIfam" id="TIGR00576">
    <property type="entry name" value="dut"/>
    <property type="match status" value="1"/>
</dbReference>
<protein>
    <recommendedName>
        <fullName evidence="5">Deoxyuridine 5'-triphosphate nucleotidohydrolase</fullName>
        <shortName evidence="5">dUTPase</shortName>
        <ecNumber evidence="5">3.6.1.23</ecNumber>
    </recommendedName>
    <alternativeName>
        <fullName evidence="5">dUTP pyrophosphatase</fullName>
    </alternativeName>
</protein>
<dbReference type="InterPro" id="IPR033704">
    <property type="entry name" value="dUTPase_trimeric"/>
</dbReference>
<name>A0ABM7V9B7_9PROT</name>
<dbReference type="SUPFAM" id="SSF51283">
    <property type="entry name" value="dUTPase-like"/>
    <property type="match status" value="1"/>
</dbReference>
<reference evidence="7" key="1">
    <citation type="submission" date="2021-10" db="EMBL/GenBank/DDBJ databases">
        <title>Genome Sequence of The Candidatus Hydrogeosomobacter endosymbioticus, an Intracellular Bacterial Symbiont of the Anaerobic Ciliate GW7.</title>
        <authorList>
            <person name="Shiohama Y."/>
            <person name="Shinzato N."/>
        </authorList>
    </citation>
    <scope>NUCLEOTIDE SEQUENCE [LARGE SCALE GENOMIC DNA]</scope>
    <source>
        <strain evidence="7">200920</strain>
    </source>
</reference>
<evidence type="ECO:0000256" key="3">
    <source>
        <dbReference type="ARBA" id="ARBA00023080"/>
    </source>
</evidence>
<sequence>MPTVLKILKLDHANDIELPSYGLEGNSGMDLRAAVSAPVVINPSERALIPTGIRIFFPFGYEGQIRSRSGMAASNGVVVLNSPGTIDSCYQGEIKVILINLSDKSFVIDRGMRIAQLVVARVETCDIIEVNELEIPNKTDRSDNGFGSTGML</sequence>
<dbReference type="Gene3D" id="2.70.40.10">
    <property type="match status" value="1"/>
</dbReference>
<evidence type="ECO:0000256" key="4">
    <source>
        <dbReference type="ARBA" id="ARBA00047686"/>
    </source>
</evidence>
<dbReference type="InterPro" id="IPR029054">
    <property type="entry name" value="dUTPase-like"/>
</dbReference>
<keyword evidence="5" id="KW-0460">Magnesium</keyword>
<evidence type="ECO:0000256" key="5">
    <source>
        <dbReference type="HAMAP-Rule" id="MF_00116"/>
    </source>
</evidence>
<keyword evidence="2 5" id="KW-0378">Hydrolase</keyword>
<comment type="caution">
    <text evidence="5">Lacks conserved residue(s) required for the propagation of feature annotation.</text>
</comment>
<evidence type="ECO:0000256" key="1">
    <source>
        <dbReference type="ARBA" id="ARBA00006581"/>
    </source>
</evidence>
<gene>
    <name evidence="5 7" type="primary">dut</name>
    <name evidence="7" type="ORF">HYD_4990</name>
</gene>
<dbReference type="InterPro" id="IPR036157">
    <property type="entry name" value="dUTPase-like_sf"/>
</dbReference>
<dbReference type="NCBIfam" id="NF001862">
    <property type="entry name" value="PRK00601.1"/>
    <property type="match status" value="1"/>
</dbReference>
<feature type="binding site" evidence="5">
    <location>
        <position position="81"/>
    </location>
    <ligand>
        <name>substrate</name>
    </ligand>
</feature>
<dbReference type="EMBL" id="AP025225">
    <property type="protein sequence ID" value="BDB96366.1"/>
    <property type="molecule type" value="Genomic_DNA"/>
</dbReference>
<evidence type="ECO:0000256" key="2">
    <source>
        <dbReference type="ARBA" id="ARBA00022801"/>
    </source>
</evidence>
<evidence type="ECO:0000313" key="8">
    <source>
        <dbReference type="Proteomes" id="UP001320209"/>
    </source>
</evidence>
<dbReference type="Pfam" id="PF00692">
    <property type="entry name" value="dUTPase"/>
    <property type="match status" value="1"/>
</dbReference>
<dbReference type="PANTHER" id="PTHR11241">
    <property type="entry name" value="DEOXYURIDINE 5'-TRIPHOSPHATE NUCLEOTIDOHYDROLASE"/>
    <property type="match status" value="1"/>
</dbReference>
<comment type="function">
    <text evidence="5">This enzyme is involved in nucleotide metabolism: it produces dUMP, the immediate precursor of thymidine nucleotides and it decreases the intracellular concentration of dUTP so that uracil cannot be incorporated into DNA.</text>
</comment>
<dbReference type="PANTHER" id="PTHR11241:SF0">
    <property type="entry name" value="DEOXYURIDINE 5'-TRIPHOSPHATE NUCLEOTIDOHYDROLASE"/>
    <property type="match status" value="1"/>
</dbReference>
<keyword evidence="8" id="KW-1185">Reference proteome</keyword>
<dbReference type="EC" id="3.6.1.23" evidence="5"/>
<dbReference type="CDD" id="cd07557">
    <property type="entry name" value="trimeric_dUTPase"/>
    <property type="match status" value="1"/>
</dbReference>
<comment type="catalytic activity">
    <reaction evidence="4 5">
        <text>dUTP + H2O = dUMP + diphosphate + H(+)</text>
        <dbReference type="Rhea" id="RHEA:10248"/>
        <dbReference type="ChEBI" id="CHEBI:15377"/>
        <dbReference type="ChEBI" id="CHEBI:15378"/>
        <dbReference type="ChEBI" id="CHEBI:33019"/>
        <dbReference type="ChEBI" id="CHEBI:61555"/>
        <dbReference type="ChEBI" id="CHEBI:246422"/>
        <dbReference type="EC" id="3.6.1.23"/>
    </reaction>
</comment>
<feature type="binding site" evidence="5">
    <location>
        <begin position="85"/>
        <end position="87"/>
    </location>
    <ligand>
        <name>substrate</name>
    </ligand>
</feature>
<dbReference type="HAMAP" id="MF_00116">
    <property type="entry name" value="dUTPase_bact"/>
    <property type="match status" value="1"/>
</dbReference>
<keyword evidence="5" id="KW-0479">Metal-binding</keyword>
<comment type="cofactor">
    <cofactor evidence="5">
        <name>Mg(2+)</name>
        <dbReference type="ChEBI" id="CHEBI:18420"/>
    </cofactor>
</comment>
<evidence type="ECO:0000259" key="6">
    <source>
        <dbReference type="Pfam" id="PF00692"/>
    </source>
</evidence>
<proteinExistence type="inferred from homology"/>
<dbReference type="InterPro" id="IPR008181">
    <property type="entry name" value="dUTPase"/>
</dbReference>
<keyword evidence="3 5" id="KW-0546">Nucleotide metabolism</keyword>
<dbReference type="Proteomes" id="UP001320209">
    <property type="component" value="Chromosome"/>
</dbReference>
<comment type="pathway">
    <text evidence="5">Pyrimidine metabolism; dUMP biosynthesis; dUMP from dCTP (dUTP route): step 2/2.</text>
</comment>
<feature type="domain" description="dUTPase-like" evidence="6">
    <location>
        <begin position="15"/>
        <end position="150"/>
    </location>
</feature>
<organism evidence="7 8">
    <name type="scientific">Candidatus Hydrogenosomobacter endosymbioticus</name>
    <dbReference type="NCBI Taxonomy" id="2558174"/>
    <lineage>
        <taxon>Bacteria</taxon>
        <taxon>Pseudomonadati</taxon>
        <taxon>Pseudomonadota</taxon>
        <taxon>Alphaproteobacteria</taxon>
        <taxon>Holosporales</taxon>
        <taxon>Holosporaceae</taxon>
        <taxon>Candidatus Hydrogenosomobacter</taxon>
    </lineage>
</organism>
<feature type="binding site" evidence="5">
    <location>
        <begin position="68"/>
        <end position="70"/>
    </location>
    <ligand>
        <name>substrate</name>
    </ligand>
</feature>